<feature type="domain" description="Phosphatidylglycerol lysyltransferase C-terminal" evidence="7">
    <location>
        <begin position="327"/>
        <end position="563"/>
    </location>
</feature>
<feature type="transmembrane region" description="Helical" evidence="6">
    <location>
        <begin position="123"/>
        <end position="147"/>
    </location>
</feature>
<evidence type="ECO:0000313" key="8">
    <source>
        <dbReference type="EMBL" id="CUH77291.1"/>
    </source>
</evidence>
<dbReference type="GO" id="GO:0005886">
    <property type="term" value="C:plasma membrane"/>
    <property type="evidence" value="ECO:0007669"/>
    <property type="project" value="UniProtKB-SubCell"/>
</dbReference>
<feature type="transmembrane region" description="Helical" evidence="6">
    <location>
        <begin position="221"/>
        <end position="239"/>
    </location>
</feature>
<feature type="transmembrane region" description="Helical" evidence="6">
    <location>
        <begin position="50"/>
        <end position="72"/>
    </location>
</feature>
<keyword evidence="2" id="KW-1003">Cell membrane</keyword>
<evidence type="ECO:0000256" key="6">
    <source>
        <dbReference type="SAM" id="Phobius"/>
    </source>
</evidence>
<evidence type="ECO:0000256" key="5">
    <source>
        <dbReference type="ARBA" id="ARBA00023136"/>
    </source>
</evidence>
<keyword evidence="8" id="KW-0012">Acyltransferase</keyword>
<dbReference type="GO" id="GO:0055091">
    <property type="term" value="P:phospholipid homeostasis"/>
    <property type="evidence" value="ECO:0007669"/>
    <property type="project" value="TreeGrafter"/>
</dbReference>
<proteinExistence type="predicted"/>
<dbReference type="EC" id="2.3.2.3" evidence="8"/>
<name>A0A0P1G6H6_9RHOB</name>
<dbReference type="STRING" id="441103.TRN7648_01397"/>
<feature type="transmembrane region" description="Helical" evidence="6">
    <location>
        <begin position="193"/>
        <end position="215"/>
    </location>
</feature>
<dbReference type="RefSeq" id="WP_159452476.1">
    <property type="nucleotide sequence ID" value="NZ_CYSE01000002.1"/>
</dbReference>
<keyword evidence="9" id="KW-1185">Reference proteome</keyword>
<gene>
    <name evidence="8" type="primary">mprF</name>
    <name evidence="8" type="ORF">TRN7648_01397</name>
</gene>
<keyword evidence="8" id="KW-0808">Transferase</keyword>
<dbReference type="EMBL" id="CYSE01000002">
    <property type="protein sequence ID" value="CUH77291.1"/>
    <property type="molecule type" value="Genomic_DNA"/>
</dbReference>
<dbReference type="InterPro" id="IPR016181">
    <property type="entry name" value="Acyl_CoA_acyltransferase"/>
</dbReference>
<evidence type="ECO:0000256" key="1">
    <source>
        <dbReference type="ARBA" id="ARBA00004651"/>
    </source>
</evidence>
<keyword evidence="4 6" id="KW-1133">Transmembrane helix</keyword>
<keyword evidence="3 6" id="KW-0812">Transmembrane</keyword>
<reference evidence="8 9" key="1">
    <citation type="submission" date="2015-09" db="EMBL/GenBank/DDBJ databases">
        <authorList>
            <consortium name="Swine Surveillance"/>
        </authorList>
    </citation>
    <scope>NUCLEOTIDE SEQUENCE [LARGE SCALE GENOMIC DNA]</scope>
    <source>
        <strain evidence="8 9">CECT 7648</strain>
    </source>
</reference>
<evidence type="ECO:0000256" key="3">
    <source>
        <dbReference type="ARBA" id="ARBA00022692"/>
    </source>
</evidence>
<dbReference type="AlphaFoldDB" id="A0A0P1G6H6"/>
<protein>
    <submittedName>
        <fullName evidence="8">Phosphatidylglycerol lysyltransferase</fullName>
        <ecNumber evidence="8">2.3.2.3</ecNumber>
    </submittedName>
</protein>
<dbReference type="Pfam" id="PF09924">
    <property type="entry name" value="LPG_synthase_C"/>
    <property type="match status" value="1"/>
</dbReference>
<organism evidence="8 9">
    <name type="scientific">Tropicibacter naphthalenivorans</name>
    <dbReference type="NCBI Taxonomy" id="441103"/>
    <lineage>
        <taxon>Bacteria</taxon>
        <taxon>Pseudomonadati</taxon>
        <taxon>Pseudomonadota</taxon>
        <taxon>Alphaproteobacteria</taxon>
        <taxon>Rhodobacterales</taxon>
        <taxon>Roseobacteraceae</taxon>
        <taxon>Tropicibacter</taxon>
    </lineage>
</organism>
<evidence type="ECO:0000313" key="9">
    <source>
        <dbReference type="Proteomes" id="UP000054935"/>
    </source>
</evidence>
<dbReference type="InterPro" id="IPR024320">
    <property type="entry name" value="LPG_synthase_C"/>
</dbReference>
<sequence>MKAAFEQVPDMARRVLPLAMGAVLVALLYVKARSLDWGLVAEAFYDIPMWRWVGAAVASGLSFWAIAQYDVIAHRHFRTRLPEGHARLSSAAAIAVGQTTGFGPAVGAALRWRLMPVLGHAMVLRITAFVTLCFFVAWGLLAATVAVPVLAGVPWAALLAFPVGAFALAALMLRYPRMSLMGKRIDLPSLPALGHLVALAACDLIFAGLALHLLLPPELAPPLWSLIAAFTLALGAGMIGGTPGGVGPFELALVTLLPGTATAHLAAALIAFRVVYYALPCILGASYAFLARPDRIAPPSEREAPLFGARAEHPIAAQNDSFALTASGAEACLLRSPQSLTLFLGPTRGHLSTLLPALKREARQQNRLPCLYKLTAQDAAEARRAGWHVVPFAVEATLDAQAFTLDGPERRQLRRFLRKAETAGVTCGPITNPDWERMMEIHCAWEDMHGQERGLTMGRFCPLYLRDKPMFGAWLNGELVAFISAVQGTEGLSLDLMRHLPDLPQGVMHALIHAMILDARASNIKEVSLAALPHPTLPKRLADCAGLTRFKSSFAPAWRPLYIGAPNPAALALTALDIRIAILNPAPLERTTMDLWELDALIDDAIAPIVETPELREAS</sequence>
<dbReference type="PANTHER" id="PTHR34697:SF2">
    <property type="entry name" value="PHOSPHATIDYLGLYCEROL LYSYLTRANSFERASE"/>
    <property type="match status" value="1"/>
</dbReference>
<evidence type="ECO:0000256" key="2">
    <source>
        <dbReference type="ARBA" id="ARBA00022475"/>
    </source>
</evidence>
<dbReference type="InterPro" id="IPR051211">
    <property type="entry name" value="PG_lysyltransferase"/>
</dbReference>
<comment type="subcellular location">
    <subcellularLocation>
        <location evidence="1">Cell membrane</location>
        <topology evidence="1">Multi-pass membrane protein</topology>
    </subcellularLocation>
</comment>
<accession>A0A0P1G6H6</accession>
<feature type="transmembrane region" description="Helical" evidence="6">
    <location>
        <begin position="153"/>
        <end position="173"/>
    </location>
</feature>
<evidence type="ECO:0000256" key="4">
    <source>
        <dbReference type="ARBA" id="ARBA00022989"/>
    </source>
</evidence>
<dbReference type="SUPFAM" id="SSF55729">
    <property type="entry name" value="Acyl-CoA N-acyltransferases (Nat)"/>
    <property type="match status" value="1"/>
</dbReference>
<dbReference type="Gene3D" id="3.40.630.30">
    <property type="match status" value="1"/>
</dbReference>
<feature type="transmembrane region" description="Helical" evidence="6">
    <location>
        <begin position="12"/>
        <end position="30"/>
    </location>
</feature>
<dbReference type="PANTHER" id="PTHR34697">
    <property type="entry name" value="PHOSPHATIDYLGLYCEROL LYSYLTRANSFERASE"/>
    <property type="match status" value="1"/>
</dbReference>
<keyword evidence="5 6" id="KW-0472">Membrane</keyword>
<dbReference type="Proteomes" id="UP000054935">
    <property type="component" value="Unassembled WGS sequence"/>
</dbReference>
<evidence type="ECO:0000259" key="7">
    <source>
        <dbReference type="Pfam" id="PF09924"/>
    </source>
</evidence>
<dbReference type="GO" id="GO:0050071">
    <property type="term" value="F:phosphatidylglycerol lysyltransferase activity"/>
    <property type="evidence" value="ECO:0007669"/>
    <property type="project" value="UniProtKB-EC"/>
</dbReference>
<feature type="transmembrane region" description="Helical" evidence="6">
    <location>
        <begin position="251"/>
        <end position="279"/>
    </location>
</feature>